<reference evidence="17" key="1">
    <citation type="submission" date="2017-10" db="EMBL/GenBank/DDBJ databases">
        <title>Comparative genomics in systemic dimorphic fungi from Ajellomycetaceae.</title>
        <authorList>
            <person name="Munoz J.F."/>
            <person name="Mcewen J.G."/>
            <person name="Clay O.K."/>
            <person name="Cuomo C.A."/>
        </authorList>
    </citation>
    <scope>NUCLEOTIDE SEQUENCE [LARGE SCALE GENOMIC DNA]</scope>
    <source>
        <strain evidence="17">UAMH7299</strain>
    </source>
</reference>
<dbReference type="EMBL" id="PDNA01000060">
    <property type="protein sequence ID" value="PGH17985.1"/>
    <property type="molecule type" value="Genomic_DNA"/>
</dbReference>
<evidence type="ECO:0000256" key="8">
    <source>
        <dbReference type="ARBA" id="ARBA00022723"/>
    </source>
</evidence>
<comment type="cofactor">
    <cofactor evidence="2">
        <name>Mn(2+)</name>
        <dbReference type="ChEBI" id="CHEBI:29035"/>
    </cofactor>
</comment>
<evidence type="ECO:0000256" key="14">
    <source>
        <dbReference type="ARBA" id="ARBA00039164"/>
    </source>
</evidence>
<evidence type="ECO:0000256" key="9">
    <source>
        <dbReference type="ARBA" id="ARBA00022801"/>
    </source>
</evidence>
<keyword evidence="10" id="KW-0482">Metalloprotease</keyword>
<comment type="caution">
    <text evidence="17">The sequence shown here is derived from an EMBL/GenBank/DDBJ whole genome shotgun (WGS) entry which is preliminary data.</text>
</comment>
<dbReference type="PANTHER" id="PTHR43226:SF1">
    <property type="entry name" value="XAA-PRO DIPEPTIDASE"/>
    <property type="match status" value="1"/>
</dbReference>
<evidence type="ECO:0000256" key="4">
    <source>
        <dbReference type="ARBA" id="ARBA00008766"/>
    </source>
</evidence>
<gene>
    <name evidence="17" type="ORF">AJ80_04606</name>
</gene>
<dbReference type="Proteomes" id="UP000224634">
    <property type="component" value="Unassembled WGS sequence"/>
</dbReference>
<evidence type="ECO:0000256" key="11">
    <source>
        <dbReference type="ARBA" id="ARBA00023211"/>
    </source>
</evidence>
<evidence type="ECO:0000256" key="5">
    <source>
        <dbReference type="ARBA" id="ARBA00012574"/>
    </source>
</evidence>
<dbReference type="Pfam" id="PF00557">
    <property type="entry name" value="Peptidase_M24"/>
    <property type="match status" value="1"/>
</dbReference>
<evidence type="ECO:0000256" key="6">
    <source>
        <dbReference type="ARBA" id="ARBA00022438"/>
    </source>
</evidence>
<evidence type="ECO:0000313" key="18">
    <source>
        <dbReference type="Proteomes" id="UP000224634"/>
    </source>
</evidence>
<dbReference type="EC" id="3.4.11.9" evidence="5"/>
<keyword evidence="18" id="KW-1185">Reference proteome</keyword>
<dbReference type="GO" id="GO:0030145">
    <property type="term" value="F:manganese ion binding"/>
    <property type="evidence" value="ECO:0007669"/>
    <property type="project" value="InterPro"/>
</dbReference>
<dbReference type="AlphaFoldDB" id="A0A2B7Y9R0"/>
<sequence length="471" mass="51806">MAQDLDKILGGKYPAKAHANRVADLIKARGGGDSGIIYIEGQKTRMIEDNDGPMPFRQRRNFFYLSGCELPDSYLAYDIGKDELTLFIPPIDPESVIWSGLPLSAADALKKYDVDVVLPTTDVNGYLAHYCSAEAGANKVFAIPDQVSSEITFLPFKETDFDVLRPALDTARVTKDAYEIALLRQANNISSAAHTAVLKAAKTAKNERELEAIFISHCMSQGCREQSYHPIFASGESGSTLHYQKNDDDLIDASTGQKKLNLLVDAGCESRNYCADITRVCPLSGKFSPESRDIYNIVLEMQMASLAIIKPGVAWDDVHANAHRVAIRGLLRLGILQGGDEQEIFDKGVSVAFFPHGLGHYLGMDTHDVGGNPNYNDENPMFRYLRLRGTLSPGGVVTVEPGVYFCRFIIEPYLSSAELSKYINAEVLEKYWSVGGVRIEDNVVVTEDGYDNLTTAPKSLEDIERLASGQA</sequence>
<evidence type="ECO:0000256" key="1">
    <source>
        <dbReference type="ARBA" id="ARBA00001424"/>
    </source>
</evidence>
<keyword evidence="11" id="KW-0464">Manganese</keyword>
<dbReference type="STRING" id="1447883.A0A2B7Y9R0"/>
<evidence type="ECO:0000259" key="16">
    <source>
        <dbReference type="SMART" id="SM01011"/>
    </source>
</evidence>
<evidence type="ECO:0000256" key="2">
    <source>
        <dbReference type="ARBA" id="ARBA00001936"/>
    </source>
</evidence>
<dbReference type="Pfam" id="PF05195">
    <property type="entry name" value="AMP_N"/>
    <property type="match status" value="1"/>
</dbReference>
<comment type="catalytic activity">
    <reaction evidence="1">
        <text>Release of any N-terminal amino acid, including proline, that is linked to proline, even from a dipeptide or tripeptide.</text>
        <dbReference type="EC" id="3.4.11.9"/>
    </reaction>
</comment>
<evidence type="ECO:0000256" key="13">
    <source>
        <dbReference type="ARBA" id="ARBA00032413"/>
    </source>
</evidence>
<dbReference type="SMART" id="SM01011">
    <property type="entry name" value="AMP_N"/>
    <property type="match status" value="1"/>
</dbReference>
<evidence type="ECO:0000256" key="12">
    <source>
        <dbReference type="ARBA" id="ARBA00030849"/>
    </source>
</evidence>
<evidence type="ECO:0000313" key="17">
    <source>
        <dbReference type="EMBL" id="PGH17985.1"/>
    </source>
</evidence>
<dbReference type="InterPro" id="IPR052433">
    <property type="entry name" value="X-Pro_dipept-like"/>
</dbReference>
<dbReference type="Gene3D" id="3.90.230.10">
    <property type="entry name" value="Creatinase/methionine aminopeptidase superfamily"/>
    <property type="match status" value="1"/>
</dbReference>
<dbReference type="GO" id="GO:0006508">
    <property type="term" value="P:proteolysis"/>
    <property type="evidence" value="ECO:0007669"/>
    <property type="project" value="UniProtKB-KW"/>
</dbReference>
<dbReference type="InterPro" id="IPR000994">
    <property type="entry name" value="Pept_M24"/>
</dbReference>
<keyword evidence="8" id="KW-0479">Metal-binding</keyword>
<feature type="domain" description="Aminopeptidase P N-terminal" evidence="16">
    <location>
        <begin position="13"/>
        <end position="148"/>
    </location>
</feature>
<dbReference type="OrthoDB" id="10261878at2759"/>
<evidence type="ECO:0000256" key="15">
    <source>
        <dbReference type="ARBA" id="ARBA00039424"/>
    </source>
</evidence>
<dbReference type="Gene3D" id="3.40.350.10">
    <property type="entry name" value="Creatinase/prolidase N-terminal domain"/>
    <property type="match status" value="1"/>
</dbReference>
<dbReference type="GO" id="GO:0070006">
    <property type="term" value="F:metalloaminopeptidase activity"/>
    <property type="evidence" value="ECO:0007669"/>
    <property type="project" value="InterPro"/>
</dbReference>
<evidence type="ECO:0000256" key="7">
    <source>
        <dbReference type="ARBA" id="ARBA00022670"/>
    </source>
</evidence>
<dbReference type="PANTHER" id="PTHR43226">
    <property type="entry name" value="XAA-PRO AMINOPEPTIDASE 3"/>
    <property type="match status" value="1"/>
</dbReference>
<accession>A0A2B7Y9R0</accession>
<keyword evidence="6" id="KW-0031">Aminopeptidase</keyword>
<organism evidence="17 18">
    <name type="scientific">Polytolypa hystricis (strain UAMH7299)</name>
    <dbReference type="NCBI Taxonomy" id="1447883"/>
    <lineage>
        <taxon>Eukaryota</taxon>
        <taxon>Fungi</taxon>
        <taxon>Dikarya</taxon>
        <taxon>Ascomycota</taxon>
        <taxon>Pezizomycotina</taxon>
        <taxon>Eurotiomycetes</taxon>
        <taxon>Eurotiomycetidae</taxon>
        <taxon>Onygenales</taxon>
        <taxon>Onygenales incertae sedis</taxon>
        <taxon>Polytolypa</taxon>
    </lineage>
</organism>
<protein>
    <recommendedName>
        <fullName evidence="15">Probable Xaa-Pro aminopeptidase PEPP</fullName>
        <ecNumber evidence="5">3.4.11.9</ecNumber>
    </recommendedName>
    <alternativeName>
        <fullName evidence="12">Aminoacylproline aminopeptidase</fullName>
    </alternativeName>
    <alternativeName>
        <fullName evidence="14">Probable Xaa-Pro aminopeptidase pepP</fullName>
    </alternativeName>
    <alternativeName>
        <fullName evidence="13">Prolidase</fullName>
    </alternativeName>
</protein>
<dbReference type="CDD" id="cd01087">
    <property type="entry name" value="Prolidase"/>
    <property type="match status" value="1"/>
</dbReference>
<dbReference type="InterPro" id="IPR007865">
    <property type="entry name" value="Aminopep_P_N"/>
</dbReference>
<dbReference type="InterPro" id="IPR029149">
    <property type="entry name" value="Creatin/AminoP/Spt16_N"/>
</dbReference>
<comment type="function">
    <text evidence="3">Catalyzes the removal of a penultimate prolyl residue from the N-termini of peptides.</text>
</comment>
<keyword evidence="9" id="KW-0378">Hydrolase</keyword>
<comment type="similarity">
    <text evidence="4">Belongs to the peptidase M24B family.</text>
</comment>
<evidence type="ECO:0000256" key="10">
    <source>
        <dbReference type="ARBA" id="ARBA00023049"/>
    </source>
</evidence>
<dbReference type="SUPFAM" id="SSF53092">
    <property type="entry name" value="Creatinase/prolidase N-terminal domain"/>
    <property type="match status" value="1"/>
</dbReference>
<dbReference type="FunFam" id="3.90.230.10:FF:000002">
    <property type="entry name" value="Xaa-Pro aminopeptidase 3"/>
    <property type="match status" value="1"/>
</dbReference>
<dbReference type="SUPFAM" id="SSF55920">
    <property type="entry name" value="Creatinase/aminopeptidase"/>
    <property type="match status" value="1"/>
</dbReference>
<keyword evidence="7" id="KW-0645">Protease</keyword>
<proteinExistence type="inferred from homology"/>
<dbReference type="InterPro" id="IPR036005">
    <property type="entry name" value="Creatinase/aminopeptidase-like"/>
</dbReference>
<name>A0A2B7Y9R0_POLH7</name>
<evidence type="ECO:0000256" key="3">
    <source>
        <dbReference type="ARBA" id="ARBA00002443"/>
    </source>
</evidence>